<dbReference type="RefSeq" id="WP_306981760.1">
    <property type="nucleotide sequence ID" value="NZ_JAUSUA010000002.1"/>
</dbReference>
<dbReference type="GO" id="GO:0003677">
    <property type="term" value="F:DNA binding"/>
    <property type="evidence" value="ECO:0007669"/>
    <property type="project" value="UniProtKB-KW"/>
</dbReference>
<dbReference type="InterPro" id="IPR047640">
    <property type="entry name" value="RpiR-like"/>
</dbReference>
<keyword evidence="7" id="KW-1185">Reference proteome</keyword>
<comment type="caution">
    <text evidence="6">The sequence shown here is derived from an EMBL/GenBank/DDBJ whole genome shotgun (WGS) entry which is preliminary data.</text>
</comment>
<dbReference type="Gene3D" id="1.10.10.10">
    <property type="entry name" value="Winged helix-like DNA-binding domain superfamily/Winged helix DNA-binding domain"/>
    <property type="match status" value="1"/>
</dbReference>
<evidence type="ECO:0000256" key="3">
    <source>
        <dbReference type="ARBA" id="ARBA00023163"/>
    </source>
</evidence>
<dbReference type="InterPro" id="IPR046348">
    <property type="entry name" value="SIS_dom_sf"/>
</dbReference>
<reference evidence="6 7" key="1">
    <citation type="submission" date="2023-07" db="EMBL/GenBank/DDBJ databases">
        <title>Genomic Encyclopedia of Type Strains, Phase IV (KMG-IV): sequencing the most valuable type-strain genomes for metagenomic binning, comparative biology and taxonomic classification.</title>
        <authorList>
            <person name="Goeker M."/>
        </authorList>
    </citation>
    <scope>NUCLEOTIDE SEQUENCE [LARGE SCALE GENOMIC DNA]</scope>
    <source>
        <strain evidence="6 7">DSM 19154</strain>
    </source>
</reference>
<dbReference type="Pfam" id="PF01418">
    <property type="entry name" value="HTH_6"/>
    <property type="match status" value="1"/>
</dbReference>
<sequence length="283" mass="31807">MDKEPLTLLKDSVLALPDSQRKVANYIINHPTDVAFMTVDQLSSNVGTSTTTVMRLMANIGYSGYSEFQKNHQQMLREQASPQTRLEANLKSHNQSQSWTHYMERQLESIQQTATLNTEAMLNQAIEFIVSSNHIYTTSVRSGLPVAQYLVHNLNRLVGNAKFNLADSSDWVDDAVGMTKDDLLIVVSYSRYGKRIIDYARVAKEQEAKVIAITDSYSSPVVPYADLVLPCHSLGIASHNTIVPTMFMVDYLISAIALNYPNLTKDRLKDVNSILLSMNYHKE</sequence>
<dbReference type="InterPro" id="IPR036388">
    <property type="entry name" value="WH-like_DNA-bd_sf"/>
</dbReference>
<organism evidence="6 7">
    <name type="scientific">Alkalicoccobacillus murimartini</name>
    <dbReference type="NCBI Taxonomy" id="171685"/>
    <lineage>
        <taxon>Bacteria</taxon>
        <taxon>Bacillati</taxon>
        <taxon>Bacillota</taxon>
        <taxon>Bacilli</taxon>
        <taxon>Bacillales</taxon>
        <taxon>Bacillaceae</taxon>
        <taxon>Alkalicoccobacillus</taxon>
    </lineage>
</organism>
<protein>
    <submittedName>
        <fullName evidence="6">DNA-binding MurR/RpiR family transcriptional regulator</fullName>
    </submittedName>
</protein>
<dbReference type="PANTHER" id="PTHR30514">
    <property type="entry name" value="GLUCOKINASE"/>
    <property type="match status" value="1"/>
</dbReference>
<dbReference type="InterPro" id="IPR000281">
    <property type="entry name" value="HTH_RpiR"/>
</dbReference>
<evidence type="ECO:0000259" key="5">
    <source>
        <dbReference type="PROSITE" id="PS51464"/>
    </source>
</evidence>
<keyword evidence="2 6" id="KW-0238">DNA-binding</keyword>
<dbReference type="EMBL" id="JAUSUA010000002">
    <property type="protein sequence ID" value="MDQ0206898.1"/>
    <property type="molecule type" value="Genomic_DNA"/>
</dbReference>
<dbReference type="PROSITE" id="PS51464">
    <property type="entry name" value="SIS"/>
    <property type="match status" value="1"/>
</dbReference>
<dbReference type="InterPro" id="IPR001347">
    <property type="entry name" value="SIS_dom"/>
</dbReference>
<dbReference type="SUPFAM" id="SSF46689">
    <property type="entry name" value="Homeodomain-like"/>
    <property type="match status" value="1"/>
</dbReference>
<evidence type="ECO:0000256" key="1">
    <source>
        <dbReference type="ARBA" id="ARBA00023015"/>
    </source>
</evidence>
<dbReference type="CDD" id="cd05013">
    <property type="entry name" value="SIS_RpiR"/>
    <property type="match status" value="1"/>
</dbReference>
<dbReference type="Gene3D" id="3.40.50.10490">
    <property type="entry name" value="Glucose-6-phosphate isomerase like protein, domain 1"/>
    <property type="match status" value="1"/>
</dbReference>
<keyword evidence="3" id="KW-0804">Transcription</keyword>
<dbReference type="PANTHER" id="PTHR30514:SF18">
    <property type="entry name" value="RPIR-FAMILY TRANSCRIPTIONAL REGULATOR"/>
    <property type="match status" value="1"/>
</dbReference>
<proteinExistence type="predicted"/>
<evidence type="ECO:0000259" key="4">
    <source>
        <dbReference type="PROSITE" id="PS51071"/>
    </source>
</evidence>
<evidence type="ECO:0000313" key="7">
    <source>
        <dbReference type="Proteomes" id="UP001225034"/>
    </source>
</evidence>
<evidence type="ECO:0000313" key="6">
    <source>
        <dbReference type="EMBL" id="MDQ0206898.1"/>
    </source>
</evidence>
<dbReference type="InterPro" id="IPR009057">
    <property type="entry name" value="Homeodomain-like_sf"/>
</dbReference>
<dbReference type="Pfam" id="PF01380">
    <property type="entry name" value="SIS"/>
    <property type="match status" value="1"/>
</dbReference>
<keyword evidence="1" id="KW-0805">Transcription regulation</keyword>
<dbReference type="PROSITE" id="PS51071">
    <property type="entry name" value="HTH_RPIR"/>
    <property type="match status" value="1"/>
</dbReference>
<accession>A0ABT9YGA2</accession>
<name>A0ABT9YGA2_9BACI</name>
<gene>
    <name evidence="6" type="ORF">J2S05_001697</name>
</gene>
<dbReference type="SUPFAM" id="SSF53697">
    <property type="entry name" value="SIS domain"/>
    <property type="match status" value="1"/>
</dbReference>
<dbReference type="Proteomes" id="UP001225034">
    <property type="component" value="Unassembled WGS sequence"/>
</dbReference>
<evidence type="ECO:0000256" key="2">
    <source>
        <dbReference type="ARBA" id="ARBA00023125"/>
    </source>
</evidence>
<feature type="domain" description="HTH rpiR-type" evidence="4">
    <location>
        <begin position="3"/>
        <end position="79"/>
    </location>
</feature>
<feature type="domain" description="SIS" evidence="5">
    <location>
        <begin position="125"/>
        <end position="263"/>
    </location>
</feature>
<dbReference type="InterPro" id="IPR035472">
    <property type="entry name" value="RpiR-like_SIS"/>
</dbReference>